<dbReference type="AlphaFoldDB" id="A0A250WXI7"/>
<gene>
    <name evidence="2" type="ORF">CEUSTIGMA_g2996.t1</name>
</gene>
<sequence length="261" mass="28164">MTALTEQAAPWLRLPAGLTSGQVQRSLHRGSSCVEGNREYHHSGSLPHRPSQYPNIDSAPSLRTYDISGAKPRWQPMSATADTKTPIPGKRCTSPLKPQYVLPGPSRNGDLSSSMDFSKSARLSSSLDTRDITGSWSKAPLRANRGAWGAYTDAFNVRDINAPRSKGPLRPSTSLSTQDIHGACAPRTTRAPIITPGMGTLRCSDVDGASPGRVRAACESINSSLTSSFMMGRWPAPSAYSFEFSQQPRKTLIQKPVIQAP</sequence>
<accession>A0A250WXI7</accession>
<dbReference type="EMBL" id="BEGY01000012">
    <property type="protein sequence ID" value="GAX75553.1"/>
    <property type="molecule type" value="Genomic_DNA"/>
</dbReference>
<proteinExistence type="predicted"/>
<dbReference type="Proteomes" id="UP000232323">
    <property type="component" value="Unassembled WGS sequence"/>
</dbReference>
<evidence type="ECO:0000313" key="3">
    <source>
        <dbReference type="Proteomes" id="UP000232323"/>
    </source>
</evidence>
<evidence type="ECO:0000313" key="2">
    <source>
        <dbReference type="EMBL" id="GAX75553.1"/>
    </source>
</evidence>
<comment type="caution">
    <text evidence="2">The sequence shown here is derived from an EMBL/GenBank/DDBJ whole genome shotgun (WGS) entry which is preliminary data.</text>
</comment>
<keyword evidence="3" id="KW-1185">Reference proteome</keyword>
<evidence type="ECO:0000256" key="1">
    <source>
        <dbReference type="SAM" id="MobiDB-lite"/>
    </source>
</evidence>
<organism evidence="2 3">
    <name type="scientific">Chlamydomonas eustigma</name>
    <dbReference type="NCBI Taxonomy" id="1157962"/>
    <lineage>
        <taxon>Eukaryota</taxon>
        <taxon>Viridiplantae</taxon>
        <taxon>Chlorophyta</taxon>
        <taxon>core chlorophytes</taxon>
        <taxon>Chlorophyceae</taxon>
        <taxon>CS clade</taxon>
        <taxon>Chlamydomonadales</taxon>
        <taxon>Chlamydomonadaceae</taxon>
        <taxon>Chlamydomonas</taxon>
    </lineage>
</organism>
<feature type="region of interest" description="Disordered" evidence="1">
    <location>
        <begin position="72"/>
        <end position="116"/>
    </location>
</feature>
<name>A0A250WXI7_9CHLO</name>
<reference evidence="2 3" key="1">
    <citation type="submission" date="2017-08" db="EMBL/GenBank/DDBJ databases">
        <title>Acidophilic green algal genome provides insights into adaptation to an acidic environment.</title>
        <authorList>
            <person name="Hirooka S."/>
            <person name="Hirose Y."/>
            <person name="Kanesaki Y."/>
            <person name="Higuchi S."/>
            <person name="Fujiwara T."/>
            <person name="Onuma R."/>
            <person name="Era A."/>
            <person name="Ohbayashi R."/>
            <person name="Uzuka A."/>
            <person name="Nozaki H."/>
            <person name="Yoshikawa H."/>
            <person name="Miyagishima S.Y."/>
        </authorList>
    </citation>
    <scope>NUCLEOTIDE SEQUENCE [LARGE SCALE GENOMIC DNA]</scope>
    <source>
        <strain evidence="2 3">NIES-2499</strain>
    </source>
</reference>
<protein>
    <submittedName>
        <fullName evidence="2">Uncharacterized protein</fullName>
    </submittedName>
</protein>
<feature type="region of interest" description="Disordered" evidence="1">
    <location>
        <begin position="35"/>
        <end position="58"/>
    </location>
</feature>